<evidence type="ECO:0000313" key="2">
    <source>
        <dbReference type="Proteomes" id="UP000299102"/>
    </source>
</evidence>
<evidence type="ECO:0000313" key="1">
    <source>
        <dbReference type="EMBL" id="GBP68410.1"/>
    </source>
</evidence>
<reference evidence="1 2" key="1">
    <citation type="journal article" date="2019" name="Commun. Biol.">
        <title>The bagworm genome reveals a unique fibroin gene that provides high tensile strength.</title>
        <authorList>
            <person name="Kono N."/>
            <person name="Nakamura H."/>
            <person name="Ohtoshi R."/>
            <person name="Tomita M."/>
            <person name="Numata K."/>
            <person name="Arakawa K."/>
        </authorList>
    </citation>
    <scope>NUCLEOTIDE SEQUENCE [LARGE SCALE GENOMIC DNA]</scope>
</reference>
<gene>
    <name evidence="1" type="ORF">EVAR_38646_1</name>
</gene>
<dbReference type="AlphaFoldDB" id="A0A4C1XYW0"/>
<protein>
    <submittedName>
        <fullName evidence="1">Uncharacterized protein</fullName>
    </submittedName>
</protein>
<comment type="caution">
    <text evidence="1">The sequence shown here is derived from an EMBL/GenBank/DDBJ whole genome shotgun (WGS) entry which is preliminary data.</text>
</comment>
<dbReference type="EMBL" id="BGZK01001010">
    <property type="protein sequence ID" value="GBP68410.1"/>
    <property type="molecule type" value="Genomic_DNA"/>
</dbReference>
<name>A0A4C1XYW0_EUMVA</name>
<organism evidence="1 2">
    <name type="scientific">Eumeta variegata</name>
    <name type="common">Bagworm moth</name>
    <name type="synonym">Eumeta japonica</name>
    <dbReference type="NCBI Taxonomy" id="151549"/>
    <lineage>
        <taxon>Eukaryota</taxon>
        <taxon>Metazoa</taxon>
        <taxon>Ecdysozoa</taxon>
        <taxon>Arthropoda</taxon>
        <taxon>Hexapoda</taxon>
        <taxon>Insecta</taxon>
        <taxon>Pterygota</taxon>
        <taxon>Neoptera</taxon>
        <taxon>Endopterygota</taxon>
        <taxon>Lepidoptera</taxon>
        <taxon>Glossata</taxon>
        <taxon>Ditrysia</taxon>
        <taxon>Tineoidea</taxon>
        <taxon>Psychidae</taxon>
        <taxon>Oiketicinae</taxon>
        <taxon>Eumeta</taxon>
    </lineage>
</organism>
<keyword evidence="2" id="KW-1185">Reference proteome</keyword>
<dbReference type="Proteomes" id="UP000299102">
    <property type="component" value="Unassembled WGS sequence"/>
</dbReference>
<proteinExistence type="predicted"/>
<accession>A0A4C1XYW0</accession>
<sequence length="122" mass="13515">MRFVVQEQIRGSAAGRGPRVTAPGRQASHNEFLRNDTNCGELVKVASEGSRHAFLQRNVSRKPIRSTTLKIVTHAGEVRCTFAGKWVEHVALSHAPSNGASRYLTEKYQSYRFPKSVSGAVY</sequence>